<feature type="region of interest" description="Disordered" evidence="1">
    <location>
        <begin position="51"/>
        <end position="91"/>
    </location>
</feature>
<evidence type="ECO:0000256" key="1">
    <source>
        <dbReference type="SAM" id="MobiDB-lite"/>
    </source>
</evidence>
<gene>
    <name evidence="2" type="ORF">TNIN_107471</name>
</gene>
<dbReference type="AlphaFoldDB" id="A0A8X7BNV4"/>
<evidence type="ECO:0000313" key="2">
    <source>
        <dbReference type="EMBL" id="GFY39091.1"/>
    </source>
</evidence>
<name>A0A8X7BNV4_9ARAC</name>
<proteinExistence type="predicted"/>
<sequence>MSTYGLKETRWSNNENTVQQVASLDLRYEAVLLHDDVDKNREPWLDRASIRSRAKAPTEHEDRVVSDTTFDNSPGEMYMTSNHTEGNLPIL</sequence>
<protein>
    <submittedName>
        <fullName evidence="2">Uncharacterized protein</fullName>
    </submittedName>
</protein>
<dbReference type="Proteomes" id="UP000886998">
    <property type="component" value="Unassembled WGS sequence"/>
</dbReference>
<accession>A0A8X7BNV4</accession>
<feature type="compositionally biased region" description="Basic and acidic residues" evidence="1">
    <location>
        <begin position="56"/>
        <end position="65"/>
    </location>
</feature>
<comment type="caution">
    <text evidence="2">The sequence shown here is derived from an EMBL/GenBank/DDBJ whole genome shotgun (WGS) entry which is preliminary data.</text>
</comment>
<organism evidence="2 3">
    <name type="scientific">Trichonephila inaurata madagascariensis</name>
    <dbReference type="NCBI Taxonomy" id="2747483"/>
    <lineage>
        <taxon>Eukaryota</taxon>
        <taxon>Metazoa</taxon>
        <taxon>Ecdysozoa</taxon>
        <taxon>Arthropoda</taxon>
        <taxon>Chelicerata</taxon>
        <taxon>Arachnida</taxon>
        <taxon>Araneae</taxon>
        <taxon>Araneomorphae</taxon>
        <taxon>Entelegynae</taxon>
        <taxon>Araneoidea</taxon>
        <taxon>Nephilidae</taxon>
        <taxon>Trichonephila</taxon>
        <taxon>Trichonephila inaurata</taxon>
    </lineage>
</organism>
<reference evidence="2" key="1">
    <citation type="submission" date="2020-08" db="EMBL/GenBank/DDBJ databases">
        <title>Multicomponent nature underlies the extraordinary mechanical properties of spider dragline silk.</title>
        <authorList>
            <person name="Kono N."/>
            <person name="Nakamura H."/>
            <person name="Mori M."/>
            <person name="Yoshida Y."/>
            <person name="Ohtoshi R."/>
            <person name="Malay A.D."/>
            <person name="Moran D.A.P."/>
            <person name="Tomita M."/>
            <person name="Numata K."/>
            <person name="Arakawa K."/>
        </authorList>
    </citation>
    <scope>NUCLEOTIDE SEQUENCE</scope>
</reference>
<keyword evidence="3" id="KW-1185">Reference proteome</keyword>
<dbReference type="EMBL" id="BMAV01001204">
    <property type="protein sequence ID" value="GFY39091.1"/>
    <property type="molecule type" value="Genomic_DNA"/>
</dbReference>
<evidence type="ECO:0000313" key="3">
    <source>
        <dbReference type="Proteomes" id="UP000886998"/>
    </source>
</evidence>